<evidence type="ECO:0000313" key="2">
    <source>
        <dbReference type="Proteomes" id="UP001224682"/>
    </source>
</evidence>
<dbReference type="EMBL" id="JAUSUI010000005">
    <property type="protein sequence ID" value="MDQ0303781.1"/>
    <property type="molecule type" value="Genomic_DNA"/>
</dbReference>
<dbReference type="Proteomes" id="UP001224682">
    <property type="component" value="Unassembled WGS sequence"/>
</dbReference>
<gene>
    <name evidence="1" type="ORF">J2S75_002815</name>
</gene>
<comment type="caution">
    <text evidence="1">The sequence shown here is derived from an EMBL/GenBank/DDBJ whole genome shotgun (WGS) entry which is preliminary data.</text>
</comment>
<organism evidence="1 2">
    <name type="scientific">Ancylobacter polymorphus</name>
    <dbReference type="NCBI Taxonomy" id="223390"/>
    <lineage>
        <taxon>Bacteria</taxon>
        <taxon>Pseudomonadati</taxon>
        <taxon>Pseudomonadota</taxon>
        <taxon>Alphaproteobacteria</taxon>
        <taxon>Hyphomicrobiales</taxon>
        <taxon>Xanthobacteraceae</taxon>
        <taxon>Ancylobacter</taxon>
    </lineage>
</organism>
<sequence>MDGDKAREVRLKLGHSLKLGHTLWLGPAYGPGRLVLEPDLDAIEVLHGEREALWRRVNEASFLTDDEKRQAVGYGVRE</sequence>
<accession>A0ABU0BD87</accession>
<reference evidence="1 2" key="1">
    <citation type="submission" date="2023-07" db="EMBL/GenBank/DDBJ databases">
        <title>Genomic Encyclopedia of Type Strains, Phase IV (KMG-IV): sequencing the most valuable type-strain genomes for metagenomic binning, comparative biology and taxonomic classification.</title>
        <authorList>
            <person name="Goeker M."/>
        </authorList>
    </citation>
    <scope>NUCLEOTIDE SEQUENCE [LARGE SCALE GENOMIC DNA]</scope>
    <source>
        <strain evidence="1 2">DSM 2457</strain>
    </source>
</reference>
<protein>
    <submittedName>
        <fullName evidence="1">Phage portal protein BeeE</fullName>
    </submittedName>
</protein>
<proteinExistence type="predicted"/>
<evidence type="ECO:0000313" key="1">
    <source>
        <dbReference type="EMBL" id="MDQ0303781.1"/>
    </source>
</evidence>
<name>A0ABU0BD87_9HYPH</name>
<keyword evidence="2" id="KW-1185">Reference proteome</keyword>